<name>A0A8J3X3Y5_9ACTN</name>
<comment type="caution">
    <text evidence="3">The sequence shown here is derived from an EMBL/GenBank/DDBJ whole genome shotgun (WGS) entry which is preliminary data.</text>
</comment>
<accession>A0A8J3X3Y5</accession>
<feature type="domain" description="HTH cro/C1-type" evidence="2">
    <location>
        <begin position="38"/>
        <end position="86"/>
    </location>
</feature>
<dbReference type="PROSITE" id="PS50943">
    <property type="entry name" value="HTH_CROC1"/>
    <property type="match status" value="1"/>
</dbReference>
<protein>
    <submittedName>
        <fullName evidence="3">Transcriptional regulator</fullName>
    </submittedName>
</protein>
<evidence type="ECO:0000313" key="4">
    <source>
        <dbReference type="Proteomes" id="UP000650628"/>
    </source>
</evidence>
<dbReference type="SMART" id="SM00530">
    <property type="entry name" value="HTH_XRE"/>
    <property type="match status" value="1"/>
</dbReference>
<dbReference type="InterPro" id="IPR041413">
    <property type="entry name" value="MLTR_LBD"/>
</dbReference>
<organism evidence="3 4">
    <name type="scientific">Planotetraspora mira</name>
    <dbReference type="NCBI Taxonomy" id="58121"/>
    <lineage>
        <taxon>Bacteria</taxon>
        <taxon>Bacillati</taxon>
        <taxon>Actinomycetota</taxon>
        <taxon>Actinomycetes</taxon>
        <taxon>Streptosporangiales</taxon>
        <taxon>Streptosporangiaceae</taxon>
        <taxon>Planotetraspora</taxon>
    </lineage>
</organism>
<dbReference type="Gene3D" id="3.30.450.180">
    <property type="match status" value="1"/>
</dbReference>
<dbReference type="AlphaFoldDB" id="A0A8J3X3Y5"/>
<dbReference type="Pfam" id="PF13560">
    <property type="entry name" value="HTH_31"/>
    <property type="match status" value="1"/>
</dbReference>
<dbReference type="PANTHER" id="PTHR35010">
    <property type="entry name" value="BLL4672 PROTEIN-RELATED"/>
    <property type="match status" value="1"/>
</dbReference>
<dbReference type="Gene3D" id="1.10.260.40">
    <property type="entry name" value="lambda repressor-like DNA-binding domains"/>
    <property type="match status" value="1"/>
</dbReference>
<keyword evidence="4" id="KW-1185">Reference proteome</keyword>
<evidence type="ECO:0000256" key="1">
    <source>
        <dbReference type="SAM" id="MobiDB-lite"/>
    </source>
</evidence>
<dbReference type="Proteomes" id="UP000650628">
    <property type="component" value="Unassembled WGS sequence"/>
</dbReference>
<proteinExistence type="predicted"/>
<dbReference type="InterPro" id="IPR001387">
    <property type="entry name" value="Cro/C1-type_HTH"/>
</dbReference>
<evidence type="ECO:0000259" key="2">
    <source>
        <dbReference type="PROSITE" id="PS50943"/>
    </source>
</evidence>
<gene>
    <name evidence="3" type="ORF">Pmi06nite_04940</name>
</gene>
<dbReference type="CDD" id="cd00093">
    <property type="entry name" value="HTH_XRE"/>
    <property type="match status" value="1"/>
</dbReference>
<sequence length="305" mass="34281">MVEDVETESRIGEYLRARRELMRPEAVGLSDLGRGRTLGLRREELAMLAGISTDYYLRLEQGRDQHPSEHVLEALARALQLDEDATAHLHQLARPKRRRRRFPDHSERVQPGIRQLLATWSDTPAYVQSRFLDVLAANPLACALSPVYRPGVNVLRALFLDPGVREYYRDWEKITSGTVGTLRELAGPDVDDPRLTDLVGELSVRSEIFRRLWARQDVRARRCGSSVIDHPQVGPLELRFEKLLISGTNGQLLVIKHAEPGSPTAQSLALLASMIAKTDDLGERARESLERSAEQGHVSDEESGE</sequence>
<dbReference type="PANTHER" id="PTHR35010:SF2">
    <property type="entry name" value="BLL4672 PROTEIN"/>
    <property type="match status" value="1"/>
</dbReference>
<dbReference type="GO" id="GO:0003677">
    <property type="term" value="F:DNA binding"/>
    <property type="evidence" value="ECO:0007669"/>
    <property type="project" value="InterPro"/>
</dbReference>
<evidence type="ECO:0000313" key="3">
    <source>
        <dbReference type="EMBL" id="GII27052.1"/>
    </source>
</evidence>
<dbReference type="SUPFAM" id="SSF47413">
    <property type="entry name" value="lambda repressor-like DNA-binding domains"/>
    <property type="match status" value="1"/>
</dbReference>
<dbReference type="InterPro" id="IPR010982">
    <property type="entry name" value="Lambda_DNA-bd_dom_sf"/>
</dbReference>
<reference evidence="3 4" key="1">
    <citation type="submission" date="2021-01" db="EMBL/GenBank/DDBJ databases">
        <title>Whole genome shotgun sequence of Planotetraspora mira NBRC 15435.</title>
        <authorList>
            <person name="Komaki H."/>
            <person name="Tamura T."/>
        </authorList>
    </citation>
    <scope>NUCLEOTIDE SEQUENCE [LARGE SCALE GENOMIC DNA]</scope>
    <source>
        <strain evidence="3 4">NBRC 15435</strain>
    </source>
</reference>
<feature type="region of interest" description="Disordered" evidence="1">
    <location>
        <begin position="282"/>
        <end position="305"/>
    </location>
</feature>
<dbReference type="Pfam" id="PF17765">
    <property type="entry name" value="MLTR_LBD"/>
    <property type="match status" value="1"/>
</dbReference>
<dbReference type="EMBL" id="BOOO01000002">
    <property type="protein sequence ID" value="GII27052.1"/>
    <property type="molecule type" value="Genomic_DNA"/>
</dbReference>